<dbReference type="SUPFAM" id="SSF53756">
    <property type="entry name" value="UDP-Glycosyltransferase/glycogen phosphorylase"/>
    <property type="match status" value="1"/>
</dbReference>
<accession>A0A7W4IYH0</accession>
<dbReference type="CDD" id="cd04186">
    <property type="entry name" value="GT_2_like_c"/>
    <property type="match status" value="1"/>
</dbReference>
<dbReference type="EMBL" id="JABEQE010000002">
    <property type="protein sequence ID" value="MBB2171354.1"/>
    <property type="molecule type" value="Genomic_DNA"/>
</dbReference>
<dbReference type="RefSeq" id="WP_182977931.1">
    <property type="nucleotide sequence ID" value="NZ_BAABGB010000001.1"/>
</dbReference>
<dbReference type="Gene3D" id="3.90.550.10">
    <property type="entry name" value="Spore Coat Polysaccharide Biosynthesis Protein SpsA, Chain A"/>
    <property type="match status" value="1"/>
</dbReference>
<dbReference type="SUPFAM" id="SSF53448">
    <property type="entry name" value="Nucleotide-diphospho-sugar transferases"/>
    <property type="match status" value="1"/>
</dbReference>
<evidence type="ECO:0000313" key="3">
    <source>
        <dbReference type="Proteomes" id="UP000577891"/>
    </source>
</evidence>
<evidence type="ECO:0000313" key="2">
    <source>
        <dbReference type="EMBL" id="MBB2171354.1"/>
    </source>
</evidence>
<dbReference type="PANTHER" id="PTHR43179">
    <property type="entry name" value="RHAMNOSYLTRANSFERASE WBBL"/>
    <property type="match status" value="1"/>
</dbReference>
<dbReference type="Pfam" id="PF00535">
    <property type="entry name" value="Glycos_transf_2"/>
    <property type="match status" value="1"/>
</dbReference>
<evidence type="ECO:0000259" key="1">
    <source>
        <dbReference type="Pfam" id="PF00535"/>
    </source>
</evidence>
<dbReference type="InterPro" id="IPR029044">
    <property type="entry name" value="Nucleotide-diphossugar_trans"/>
</dbReference>
<dbReference type="PANTHER" id="PTHR43179:SF7">
    <property type="entry name" value="RHAMNOSYLTRANSFERASE WBBL"/>
    <property type="match status" value="1"/>
</dbReference>
<dbReference type="AlphaFoldDB" id="A0A7W4IYH0"/>
<dbReference type="Proteomes" id="UP000577891">
    <property type="component" value="Unassembled WGS sequence"/>
</dbReference>
<comment type="caution">
    <text evidence="2">The sequence shown here is derived from an EMBL/GenBank/DDBJ whole genome shotgun (WGS) entry which is preliminary data.</text>
</comment>
<dbReference type="Gene3D" id="3.40.50.2000">
    <property type="entry name" value="Glycogen Phosphorylase B"/>
    <property type="match status" value="1"/>
</dbReference>
<proteinExistence type="predicted"/>
<gene>
    <name evidence="2" type="ORF">HLH35_04325</name>
</gene>
<dbReference type="InterPro" id="IPR001173">
    <property type="entry name" value="Glyco_trans_2-like"/>
</dbReference>
<name>A0A7W4IYH0_9PROT</name>
<keyword evidence="3" id="KW-1185">Reference proteome</keyword>
<protein>
    <submittedName>
        <fullName evidence="2">Glycosyltransferase</fullName>
    </submittedName>
</protein>
<organism evidence="2 3">
    <name type="scientific">Gluconacetobacter asukensis</name>
    <dbReference type="NCBI Taxonomy" id="1017181"/>
    <lineage>
        <taxon>Bacteria</taxon>
        <taxon>Pseudomonadati</taxon>
        <taxon>Pseudomonadota</taxon>
        <taxon>Alphaproteobacteria</taxon>
        <taxon>Acetobacterales</taxon>
        <taxon>Acetobacteraceae</taxon>
        <taxon>Gluconacetobacter</taxon>
    </lineage>
</organism>
<reference evidence="2 3" key="1">
    <citation type="submission" date="2020-04" db="EMBL/GenBank/DDBJ databases">
        <title>Description of novel Gluconacetobacter.</title>
        <authorList>
            <person name="Sombolestani A."/>
        </authorList>
    </citation>
    <scope>NUCLEOTIDE SEQUENCE [LARGE SCALE GENOMIC DNA]</scope>
    <source>
        <strain evidence="2 3">LMG 27724</strain>
    </source>
</reference>
<feature type="domain" description="Glycosyltransferase 2-like" evidence="1">
    <location>
        <begin position="341"/>
        <end position="455"/>
    </location>
</feature>
<dbReference type="Pfam" id="PF13692">
    <property type="entry name" value="Glyco_trans_1_4"/>
    <property type="match status" value="1"/>
</dbReference>
<sequence>MPDHISSPAPSWDHFDLAWMKATYPEIRDVVGTDKPDEIGDLPRLAGICGYSPNPYFDECYYVARYPDVRQAIAEKRYVSGFEHYRSIGHRDRSPHWLFNEEYYVVANPDIGRLLRNDTGLRNGYDHYLRTGDAEFRSGSWFFSPFEYIKSTSDEIVRTPFRHYLAHQSGYSNSAWFDTDWYMTSYPEVLDAIRRGEWRSILHHYLYGKNHGHYDPCPYFSERFYVESNPDIRDAIASGQFNSGYEHFLLYGVKERRQPHPDVDLDQYGHSPYVQALLRNGRRPDIFVSYCRDRGVSPDVDAALELAETATKYAFEKKCSVLSINAARRPLDFSYERPDVSIIMALHNNFNMTINALTALRASHGGGLHLILVDGGSEDETRDLQRYVTGATILHFPGNIGFVRACNAAIAHVEAPVVLFLNNDTEIQPGAITAALQRFRHHPRTGVVGAKLVRTNGMLQEAGTIIFRDGSVAGYMRGKSPDIPEANFVRQADSCSGACLFTRADLLRQLDGFDEAYIPAYYEETDYCVRVWKSGHEIVYDPSVTAIHYEYGSSDLTSGASYINRNRLIFMGRHTDYLSRKLVRSELNTNTARSPSRSGARRILFIDDRIPLRNYGSGFSRANDIVTTMAEAGHAVTIFPIFKPLVHPSHLYTAFPDTVEIIWDRDLPDLDAFLAQRAGLYDVIWMSRTQNVRRLVPVIERTAHLMSRTMLVADTEAVSSVRDEQKDRLHGIPEDRLPDLADRLRAEFECLFVASRIVAVNALDARLLTDHGFTGVPVLGHLQTPRPGPRPWKERSGLLFVGSIHHRDSPNFDSLEWLVTHLWPMLEHVLPDDAKLLVAGHIGPAASLVGLPRSPRIAYLGEHADLAPLYDSARLFIAPTRYAAGIPYKLHEAAAHGLPAVASDILCRQLGWQDGHEILQARTGDEVDFLRVIANAYGNPALWARLRYNLQARITTENDRGTYAETIDGILNAP</sequence>
<dbReference type="CDD" id="cd03801">
    <property type="entry name" value="GT4_PimA-like"/>
    <property type="match status" value="1"/>
</dbReference>
<dbReference type="GO" id="GO:0016740">
    <property type="term" value="F:transferase activity"/>
    <property type="evidence" value="ECO:0007669"/>
    <property type="project" value="UniProtKB-KW"/>
</dbReference>
<keyword evidence="2" id="KW-0808">Transferase</keyword>